<comment type="caution">
    <text evidence="4">The sequence shown here is derived from an EMBL/GenBank/DDBJ whole genome shotgun (WGS) entry which is preliminary data.</text>
</comment>
<gene>
    <name evidence="4" type="ORF">BAY60_14950</name>
</gene>
<evidence type="ECO:0000313" key="4">
    <source>
        <dbReference type="EMBL" id="PXY27689.1"/>
    </source>
</evidence>
<dbReference type="PANTHER" id="PTHR32308:SF10">
    <property type="entry name" value="CITRATE LYASE SUBUNIT BETA"/>
    <property type="match status" value="1"/>
</dbReference>
<dbReference type="GO" id="GO:0003824">
    <property type="term" value="F:catalytic activity"/>
    <property type="evidence" value="ECO:0007669"/>
    <property type="project" value="InterPro"/>
</dbReference>
<dbReference type="InterPro" id="IPR015813">
    <property type="entry name" value="Pyrv/PenolPyrv_kinase-like_dom"/>
</dbReference>
<accession>A0A2V4BDH9</accession>
<dbReference type="RefSeq" id="WP_112281697.1">
    <property type="nucleotide sequence ID" value="NZ_MASW01000002.1"/>
</dbReference>
<evidence type="ECO:0000256" key="3">
    <source>
        <dbReference type="ARBA" id="ARBA00022842"/>
    </source>
</evidence>
<name>A0A2V4BDH9_9PSEU</name>
<evidence type="ECO:0000256" key="1">
    <source>
        <dbReference type="ARBA" id="ARBA00001946"/>
    </source>
</evidence>
<comment type="cofactor">
    <cofactor evidence="1">
        <name>Mg(2+)</name>
        <dbReference type="ChEBI" id="CHEBI:18420"/>
    </cofactor>
</comment>
<dbReference type="Gene3D" id="3.20.20.60">
    <property type="entry name" value="Phosphoenolpyruvate-binding domains"/>
    <property type="match status" value="1"/>
</dbReference>
<evidence type="ECO:0000313" key="5">
    <source>
        <dbReference type="Proteomes" id="UP000249915"/>
    </source>
</evidence>
<dbReference type="InterPro" id="IPR011206">
    <property type="entry name" value="Citrate_lyase_beta/mcl1/mcl2"/>
</dbReference>
<dbReference type="InterPro" id="IPR005000">
    <property type="entry name" value="Aldolase/citrate-lyase_domain"/>
</dbReference>
<evidence type="ECO:0000256" key="2">
    <source>
        <dbReference type="ARBA" id="ARBA00022723"/>
    </source>
</evidence>
<keyword evidence="5" id="KW-1185">Reference proteome</keyword>
<keyword evidence="2" id="KW-0479">Metal-binding</keyword>
<reference evidence="4 5" key="1">
    <citation type="submission" date="2016-07" db="EMBL/GenBank/DDBJ databases">
        <title>Draft genome sequence of Prauserella muralis DSM 45305, isolated from a mould-covered wall in an indoor environment.</title>
        <authorList>
            <person name="Ruckert C."/>
            <person name="Albersmeier A."/>
            <person name="Jiang C.-L."/>
            <person name="Jiang Y."/>
            <person name="Kalinowski J."/>
            <person name="Schneider O."/>
            <person name="Winkler A."/>
            <person name="Zotchev S.B."/>
        </authorList>
    </citation>
    <scope>NUCLEOTIDE SEQUENCE [LARGE SCALE GENOMIC DNA]</scope>
    <source>
        <strain evidence="4 5">DSM 45305</strain>
    </source>
</reference>
<dbReference type="Proteomes" id="UP000249915">
    <property type="component" value="Unassembled WGS sequence"/>
</dbReference>
<dbReference type="OrthoDB" id="5172636at2"/>
<dbReference type="SUPFAM" id="SSF51621">
    <property type="entry name" value="Phosphoenolpyruvate/pyruvate domain"/>
    <property type="match status" value="1"/>
</dbReference>
<protein>
    <submittedName>
        <fullName evidence="4">Aldolase</fullName>
    </submittedName>
</protein>
<dbReference type="PIRSF" id="PIRSF015582">
    <property type="entry name" value="Cit_lyase_B"/>
    <property type="match status" value="1"/>
</dbReference>
<organism evidence="4 5">
    <name type="scientific">Prauserella muralis</name>
    <dbReference type="NCBI Taxonomy" id="588067"/>
    <lineage>
        <taxon>Bacteria</taxon>
        <taxon>Bacillati</taxon>
        <taxon>Actinomycetota</taxon>
        <taxon>Actinomycetes</taxon>
        <taxon>Pseudonocardiales</taxon>
        <taxon>Pseudonocardiaceae</taxon>
        <taxon>Prauserella</taxon>
    </lineage>
</organism>
<proteinExistence type="predicted"/>
<dbReference type="Pfam" id="PF03328">
    <property type="entry name" value="HpcH_HpaI"/>
    <property type="match status" value="1"/>
</dbReference>
<dbReference type="AlphaFoldDB" id="A0A2V4BDH9"/>
<dbReference type="InterPro" id="IPR040442">
    <property type="entry name" value="Pyrv_kinase-like_dom_sf"/>
</dbReference>
<keyword evidence="3" id="KW-0460">Magnesium</keyword>
<sequence length="276" mass="28205">MTETIATARSFLFVPGDRPERFAKAAASGADVVVLDLEDAVAPADKPAAREHVRAWLDRGNQAAVRVNAHGTPWYDDDLAVVGGGAVAVMVPKAGDPATLETLARSLRGGTGIVPLIETAAGVVGATAVCAATGVIRPAFGSVDLAAQLGVDHRSFDALAAARSALVLAAAATGRAAPIDGVTTTLTDDTALQSDIGRAAALGFTAKLCIHPRQVSAVNTGFSPTAEDIAWARAVVEGAEDGSVTVHNGQMVDRPVLLRAHAILARARREDGARQG</sequence>
<dbReference type="GO" id="GO:0000287">
    <property type="term" value="F:magnesium ion binding"/>
    <property type="evidence" value="ECO:0007669"/>
    <property type="project" value="TreeGrafter"/>
</dbReference>
<dbReference type="GO" id="GO:0006107">
    <property type="term" value="P:oxaloacetate metabolic process"/>
    <property type="evidence" value="ECO:0007669"/>
    <property type="project" value="TreeGrafter"/>
</dbReference>
<dbReference type="PANTHER" id="PTHR32308">
    <property type="entry name" value="LYASE BETA SUBUNIT, PUTATIVE (AFU_ORTHOLOGUE AFUA_4G13030)-RELATED"/>
    <property type="match status" value="1"/>
</dbReference>
<dbReference type="EMBL" id="MASW01000002">
    <property type="protein sequence ID" value="PXY27689.1"/>
    <property type="molecule type" value="Genomic_DNA"/>
</dbReference>